<dbReference type="Proteomes" id="UP000595332">
    <property type="component" value="Chromosome"/>
</dbReference>
<dbReference type="EMBL" id="AP014546">
    <property type="protein sequence ID" value="BBB29253.1"/>
    <property type="molecule type" value="Genomic_DNA"/>
</dbReference>
<keyword evidence="5" id="KW-1185">Reference proteome</keyword>
<evidence type="ECO:0000259" key="3">
    <source>
        <dbReference type="Pfam" id="PF02826"/>
    </source>
</evidence>
<evidence type="ECO:0000256" key="2">
    <source>
        <dbReference type="ARBA" id="ARBA00023027"/>
    </source>
</evidence>
<evidence type="ECO:0000313" key="5">
    <source>
        <dbReference type="Proteomes" id="UP000595332"/>
    </source>
</evidence>
<dbReference type="AlphaFoldDB" id="A0A7R6P8L1"/>
<accession>A0A7R6P8L1</accession>
<dbReference type="PANTHER" id="PTHR43333:SF1">
    <property type="entry name" value="D-ISOMER SPECIFIC 2-HYDROXYACID DEHYDROGENASE NAD-BINDING DOMAIN-CONTAINING PROTEIN"/>
    <property type="match status" value="1"/>
</dbReference>
<dbReference type="InterPro" id="IPR006140">
    <property type="entry name" value="D-isomer_DH_NAD-bd"/>
</dbReference>
<protein>
    <submittedName>
        <fullName evidence="4">Gyoxylate/hydroxypyruvate reductase A</fullName>
        <ecNumber evidence="4">1.1.1.79</ecNumber>
        <ecNumber evidence="4">1.1.1.81</ecNumber>
    </submittedName>
</protein>
<gene>
    <name evidence="4" type="primary">ghrA</name>
    <name evidence="4" type="ORF">NEJAP_1301</name>
</gene>
<dbReference type="InterPro" id="IPR029752">
    <property type="entry name" value="D-isomer_DH_CS1"/>
</dbReference>
<dbReference type="GO" id="GO:0016618">
    <property type="term" value="F:hydroxypyruvate reductase [NAD(P)H] activity"/>
    <property type="evidence" value="ECO:0007669"/>
    <property type="project" value="UniProtKB-EC"/>
</dbReference>
<dbReference type="KEGG" id="njp:NEJAP_1301"/>
<dbReference type="InterPro" id="IPR036291">
    <property type="entry name" value="NAD(P)-bd_dom_sf"/>
</dbReference>
<reference evidence="4 5" key="1">
    <citation type="journal article" date="2008" name="Int. J. Syst. Evol. Microbiol.">
        <title>Neptunomonas japonica sp. nov., an Osedax japonicus symbiont-like bacterium isolated from sediment adjacent to sperm whale carcasses off Kagoshima, Japan.</title>
        <authorList>
            <person name="Miyazaki M."/>
            <person name="Nogi Y."/>
            <person name="Fujiwara Y."/>
            <person name="Kawato M."/>
            <person name="Kubokawa K."/>
            <person name="Horikoshi K."/>
        </authorList>
    </citation>
    <scope>NUCLEOTIDE SEQUENCE [LARGE SCALE GENOMIC DNA]</scope>
    <source>
        <strain evidence="4 5">JAMM 1380</strain>
    </source>
</reference>
<keyword evidence="4" id="KW-0670">Pyruvate</keyword>
<name>A0A7R6P8L1_9GAMM</name>
<dbReference type="EC" id="1.1.1.79" evidence="4"/>
<dbReference type="Pfam" id="PF02826">
    <property type="entry name" value="2-Hacid_dh_C"/>
    <property type="match status" value="1"/>
</dbReference>
<dbReference type="Gene3D" id="3.40.50.720">
    <property type="entry name" value="NAD(P)-binding Rossmann-like Domain"/>
    <property type="match status" value="2"/>
</dbReference>
<proteinExistence type="predicted"/>
<feature type="domain" description="D-isomer specific 2-hydroxyacid dehydrogenase NAD-binding" evidence="3">
    <location>
        <begin position="120"/>
        <end position="291"/>
    </location>
</feature>
<dbReference type="CDD" id="cd12164">
    <property type="entry name" value="GDH_like_2"/>
    <property type="match status" value="1"/>
</dbReference>
<dbReference type="GO" id="GO:0051287">
    <property type="term" value="F:NAD binding"/>
    <property type="evidence" value="ECO:0007669"/>
    <property type="project" value="InterPro"/>
</dbReference>
<evidence type="ECO:0000256" key="1">
    <source>
        <dbReference type="ARBA" id="ARBA00023002"/>
    </source>
</evidence>
<dbReference type="PROSITE" id="PS00065">
    <property type="entry name" value="D_2_HYDROXYACID_DH_1"/>
    <property type="match status" value="1"/>
</dbReference>
<keyword evidence="1 4" id="KW-0560">Oxidoreductase</keyword>
<dbReference type="PANTHER" id="PTHR43333">
    <property type="entry name" value="2-HACID_DH_C DOMAIN-CONTAINING PROTEIN"/>
    <property type="match status" value="1"/>
</dbReference>
<keyword evidence="2" id="KW-0520">NAD</keyword>
<organism evidence="4 5">
    <name type="scientific">Neptunomonas japonica JAMM 1380</name>
    <dbReference type="NCBI Taxonomy" id="1441457"/>
    <lineage>
        <taxon>Bacteria</taxon>
        <taxon>Pseudomonadati</taxon>
        <taxon>Pseudomonadota</taxon>
        <taxon>Gammaproteobacteria</taxon>
        <taxon>Oceanospirillales</taxon>
        <taxon>Oceanospirillaceae</taxon>
        <taxon>Neptunomonas</taxon>
    </lineage>
</organism>
<evidence type="ECO:0000313" key="4">
    <source>
        <dbReference type="EMBL" id="BBB29253.1"/>
    </source>
</evidence>
<dbReference type="SUPFAM" id="SSF51735">
    <property type="entry name" value="NAD(P)-binding Rossmann-fold domains"/>
    <property type="match status" value="1"/>
</dbReference>
<sequence length="326" mass="35918">MNITKVESEPKLIAFVSRVPAAEVEQWILILNKLLPDSDVCLFDSLTPLQKQQCTLAVVANPDPEELRQLPNLKWVHSTWAGVERMVAELMVAGSGVSFPIVRLVDPALAQTMAEAVLAWTLYLHREMPTYRMQQANTQWVQLPYIGASDRTVAILGLGKLGAHAAKRLQVNGFRVLGWSRHKKTLESIQTFAAEDGLETVLSQSDIVINLLPLTNETRGLLNAKVFGQCKWGVSIINFGRGATVNEGDLIASLDAGLISHAVLDVFEEEPLPANHLYWAHEKITVLPHISAPTNISSASKIVANNIREYYKSGLIPEAVDRALGY</sequence>
<dbReference type="RefSeq" id="WP_201349867.1">
    <property type="nucleotide sequence ID" value="NZ_AP014546.1"/>
</dbReference>
<dbReference type="EC" id="1.1.1.81" evidence="4"/>
<dbReference type="GO" id="GO:0030267">
    <property type="term" value="F:glyoxylate reductase (NADPH) activity"/>
    <property type="evidence" value="ECO:0007669"/>
    <property type="project" value="UniProtKB-EC"/>
</dbReference>